<dbReference type="InterPro" id="IPR000531">
    <property type="entry name" value="Beta-barrel_TonB"/>
</dbReference>
<dbReference type="EMBL" id="PNYA01000035">
    <property type="protein sequence ID" value="PMS15121.1"/>
    <property type="molecule type" value="Genomic_DNA"/>
</dbReference>
<keyword evidence="2" id="KW-0472">Membrane</keyword>
<dbReference type="PANTHER" id="PTHR47234:SF2">
    <property type="entry name" value="TONB-DEPENDENT RECEPTOR"/>
    <property type="match status" value="1"/>
</dbReference>
<protein>
    <recommendedName>
        <fullName evidence="4">TonB-dependent receptor-like beta-barrel domain-containing protein</fullName>
    </recommendedName>
</protein>
<evidence type="ECO:0000256" key="1">
    <source>
        <dbReference type="ARBA" id="ARBA00004442"/>
    </source>
</evidence>
<evidence type="ECO:0000256" key="3">
    <source>
        <dbReference type="ARBA" id="ARBA00023237"/>
    </source>
</evidence>
<sequence length="202" mass="22750">MTISQVVRAPNGAISYVNLPYQNLGFLDTDGFESTFRQALPTSIGTFTLSGDWAWVHHFKMPVTGLGTQDFAGNDGAMLQPFGASFPRWKGNTQLSWNYHKWDASLSWVYTGPYKISPNVLPPGTFPGQPEGVASYSVFNFFMTYTGFKHWTLYAGVDNIFDRAPPFDPFWQNVTGIQSTGYDQSLYMYYGRFAQIGATYKF</sequence>
<dbReference type="InterPro" id="IPR036942">
    <property type="entry name" value="Beta-barrel_TonB_sf"/>
</dbReference>
<dbReference type="Pfam" id="PF00593">
    <property type="entry name" value="TonB_dep_Rec_b-barrel"/>
    <property type="match status" value="1"/>
</dbReference>
<reference evidence="5 6" key="1">
    <citation type="submission" date="2018-01" db="EMBL/GenBank/DDBJ databases">
        <title>Whole genome analyses suggest that Burkholderia sensu lato contains two further novel genera in the rhizoxinica-symbiotica group Mycetohabitans gen. nov., and Trinickia gen. nov.: implications for the evolution of diazotrophy and nodulation in the Burkholderiaceae.</title>
        <authorList>
            <person name="Estrada-de los Santos P."/>
            <person name="Palmer M."/>
            <person name="Chavez-Ramirez B."/>
            <person name="Beukes C."/>
            <person name="Steenkamp E.T."/>
            <person name="Hirsch A.M."/>
            <person name="Manyaka P."/>
            <person name="Maluk M."/>
            <person name="Lafos M."/>
            <person name="Crook M."/>
            <person name="Gross E."/>
            <person name="Simon M.F."/>
            <person name="Bueno dos Reis Junior F."/>
            <person name="Poole P.S."/>
            <person name="Venter S.N."/>
            <person name="James E.K."/>
        </authorList>
    </citation>
    <scope>NUCLEOTIDE SEQUENCE [LARGE SCALE GENOMIC DNA]</scope>
    <source>
        <strain evidence="5 6">GIMN1.004</strain>
    </source>
</reference>
<evidence type="ECO:0000259" key="4">
    <source>
        <dbReference type="Pfam" id="PF00593"/>
    </source>
</evidence>
<feature type="domain" description="TonB-dependent receptor-like beta-barrel" evidence="4">
    <location>
        <begin position="15"/>
        <end position="160"/>
    </location>
</feature>
<comment type="subcellular location">
    <subcellularLocation>
        <location evidence="1">Cell outer membrane</location>
    </subcellularLocation>
</comment>
<dbReference type="AlphaFoldDB" id="A0A2N7VD87"/>
<evidence type="ECO:0000313" key="5">
    <source>
        <dbReference type="EMBL" id="PMS15121.1"/>
    </source>
</evidence>
<dbReference type="OrthoDB" id="8530571at2"/>
<proteinExistence type="predicted"/>
<accession>A0A2N7VD87</accession>
<name>A0A2N7VD87_9BURK</name>
<keyword evidence="6" id="KW-1185">Reference proteome</keyword>
<organism evidence="5 6">
    <name type="scientific">Trinickia dabaoshanensis</name>
    <dbReference type="NCBI Taxonomy" id="564714"/>
    <lineage>
        <taxon>Bacteria</taxon>
        <taxon>Pseudomonadati</taxon>
        <taxon>Pseudomonadota</taxon>
        <taxon>Betaproteobacteria</taxon>
        <taxon>Burkholderiales</taxon>
        <taxon>Burkholderiaceae</taxon>
        <taxon>Trinickia</taxon>
    </lineage>
</organism>
<keyword evidence="3" id="KW-0998">Cell outer membrane</keyword>
<dbReference type="GO" id="GO:0009279">
    <property type="term" value="C:cell outer membrane"/>
    <property type="evidence" value="ECO:0007669"/>
    <property type="project" value="UniProtKB-SubCell"/>
</dbReference>
<dbReference type="Proteomes" id="UP000235616">
    <property type="component" value="Unassembled WGS sequence"/>
</dbReference>
<dbReference type="Gene3D" id="2.40.170.20">
    <property type="entry name" value="TonB-dependent receptor, beta-barrel domain"/>
    <property type="match status" value="1"/>
</dbReference>
<evidence type="ECO:0000313" key="6">
    <source>
        <dbReference type="Proteomes" id="UP000235616"/>
    </source>
</evidence>
<dbReference type="RefSeq" id="WP_102648804.1">
    <property type="nucleotide sequence ID" value="NZ_PNYA01000035.1"/>
</dbReference>
<gene>
    <name evidence="5" type="ORF">C0Z18_28575</name>
</gene>
<dbReference type="PANTHER" id="PTHR47234">
    <property type="match status" value="1"/>
</dbReference>
<comment type="caution">
    <text evidence="5">The sequence shown here is derived from an EMBL/GenBank/DDBJ whole genome shotgun (WGS) entry which is preliminary data.</text>
</comment>
<evidence type="ECO:0000256" key="2">
    <source>
        <dbReference type="ARBA" id="ARBA00023136"/>
    </source>
</evidence>
<dbReference type="SUPFAM" id="SSF56935">
    <property type="entry name" value="Porins"/>
    <property type="match status" value="1"/>
</dbReference>